<dbReference type="FunFam" id="1.10.510.10:FF:000346">
    <property type="entry name" value="Serine/threonine-protein kinase NIM1"/>
    <property type="match status" value="1"/>
</dbReference>
<dbReference type="GO" id="GO:0046872">
    <property type="term" value="F:metal ion binding"/>
    <property type="evidence" value="ECO:0007669"/>
    <property type="project" value="UniProtKB-KW"/>
</dbReference>
<evidence type="ECO:0000313" key="20">
    <source>
        <dbReference type="Proteomes" id="UP000324091"/>
    </source>
</evidence>
<dbReference type="Gene3D" id="1.10.510.10">
    <property type="entry name" value="Transferase(Phosphotransferase) domain 1"/>
    <property type="match status" value="1"/>
</dbReference>
<evidence type="ECO:0000256" key="10">
    <source>
        <dbReference type="ARBA" id="ARBA00022840"/>
    </source>
</evidence>
<keyword evidence="20" id="KW-1185">Reference proteome</keyword>
<evidence type="ECO:0000256" key="1">
    <source>
        <dbReference type="ARBA" id="ARBA00001946"/>
    </source>
</evidence>
<comment type="cofactor">
    <cofactor evidence="1">
        <name>Mg(2+)</name>
        <dbReference type="ChEBI" id="CHEBI:18420"/>
    </cofactor>
</comment>
<dbReference type="FunFam" id="3.30.200.20:FF:000003">
    <property type="entry name" value="Non-specific serine/threonine protein kinase"/>
    <property type="match status" value="1"/>
</dbReference>
<gene>
    <name evidence="19" type="ORF">D4764_15G0010810</name>
</gene>
<evidence type="ECO:0000256" key="16">
    <source>
        <dbReference type="PROSITE-ProRule" id="PRU10141"/>
    </source>
</evidence>
<evidence type="ECO:0000256" key="13">
    <source>
        <dbReference type="ARBA" id="ARBA00048679"/>
    </source>
</evidence>
<keyword evidence="10 16" id="KW-0067">ATP-binding</keyword>
<protein>
    <recommendedName>
        <fullName evidence="14">Serine/threonine-protein kinase NIM1</fullName>
        <ecNumber evidence="3">2.7.11.1</ecNumber>
    </recommendedName>
    <alternativeName>
        <fullName evidence="15">NIM1 serine/threonine-protein kinase</fullName>
    </alternativeName>
</protein>
<evidence type="ECO:0000256" key="4">
    <source>
        <dbReference type="ARBA" id="ARBA00022527"/>
    </source>
</evidence>
<evidence type="ECO:0000256" key="2">
    <source>
        <dbReference type="ARBA" id="ARBA00006692"/>
    </source>
</evidence>
<dbReference type="EMBL" id="RHFK02000007">
    <property type="protein sequence ID" value="TWW73685.1"/>
    <property type="molecule type" value="Genomic_DNA"/>
</dbReference>
<comment type="caution">
    <text evidence="19">The sequence shown here is derived from an EMBL/GenBank/DDBJ whole genome shotgun (WGS) entry which is preliminary data.</text>
</comment>
<dbReference type="GO" id="GO:0035556">
    <property type="term" value="P:intracellular signal transduction"/>
    <property type="evidence" value="ECO:0007669"/>
    <property type="project" value="TreeGrafter"/>
</dbReference>
<evidence type="ECO:0000256" key="7">
    <source>
        <dbReference type="ARBA" id="ARBA00022723"/>
    </source>
</evidence>
<dbReference type="EC" id="2.7.11.1" evidence="3"/>
<dbReference type="Pfam" id="PF00069">
    <property type="entry name" value="Pkinase"/>
    <property type="match status" value="1"/>
</dbReference>
<evidence type="ECO:0000256" key="17">
    <source>
        <dbReference type="RuleBase" id="RU000304"/>
    </source>
</evidence>
<evidence type="ECO:0000256" key="15">
    <source>
        <dbReference type="ARBA" id="ARBA00080118"/>
    </source>
</evidence>
<dbReference type="PROSITE" id="PS50011">
    <property type="entry name" value="PROTEIN_KINASE_DOM"/>
    <property type="match status" value="1"/>
</dbReference>
<dbReference type="Proteomes" id="UP000324091">
    <property type="component" value="Chromosome 15"/>
</dbReference>
<keyword evidence="4 17" id="KW-0723">Serine/threonine-protein kinase</keyword>
<dbReference type="InterPro" id="IPR008271">
    <property type="entry name" value="Ser/Thr_kinase_AS"/>
</dbReference>
<evidence type="ECO:0000256" key="5">
    <source>
        <dbReference type="ARBA" id="ARBA00022553"/>
    </source>
</evidence>
<evidence type="ECO:0000256" key="11">
    <source>
        <dbReference type="ARBA" id="ARBA00022842"/>
    </source>
</evidence>
<dbReference type="GO" id="GO:0005737">
    <property type="term" value="C:cytoplasm"/>
    <property type="evidence" value="ECO:0007669"/>
    <property type="project" value="TreeGrafter"/>
</dbReference>
<feature type="binding site" evidence="16">
    <location>
        <position position="108"/>
    </location>
    <ligand>
        <name>ATP</name>
        <dbReference type="ChEBI" id="CHEBI:30616"/>
    </ligand>
</feature>
<name>A0A5C6P2Z2_9TELE</name>
<dbReference type="GO" id="GO:0050321">
    <property type="term" value="F:tau-protein kinase activity"/>
    <property type="evidence" value="ECO:0007669"/>
    <property type="project" value="TreeGrafter"/>
</dbReference>
<keyword evidence="8 16" id="KW-0547">Nucleotide-binding</keyword>
<evidence type="ECO:0000256" key="8">
    <source>
        <dbReference type="ARBA" id="ARBA00022741"/>
    </source>
</evidence>
<keyword evidence="9 19" id="KW-0418">Kinase</keyword>
<keyword evidence="11" id="KW-0460">Magnesium</keyword>
<dbReference type="GO" id="GO:0000226">
    <property type="term" value="P:microtubule cytoskeleton organization"/>
    <property type="evidence" value="ECO:0007669"/>
    <property type="project" value="TreeGrafter"/>
</dbReference>
<evidence type="ECO:0000256" key="9">
    <source>
        <dbReference type="ARBA" id="ARBA00022777"/>
    </source>
</evidence>
<dbReference type="SMART" id="SM00220">
    <property type="entry name" value="S_TKc"/>
    <property type="match status" value="1"/>
</dbReference>
<sequence>MYLSNRNNILATEERENMKRKTRKVPRQDDIFTLMETKENAAEELEVTRHTAFQKACYDLTHSERAMNDRTVGRRVGLYELRGVIGSGNFSQVRFGIHDLTKERVAVKVLDKTRLDERSQDLFNAEVACMVKLAHPNIVCLYEVVETLKRLYLVMEYASGGELFSRISTRGRLSDLESKLVFSQVLSAVKHMHDNNIVHRDLKAENIFYTSTYCIKVGDFGFSTFCSPVDLLHTFCGSLPYAAPELFKQKCYAGQCVDLWALGILLYFMVTATMPFKASNTERLRGCILQGSYAIPDYVPISCQEIIKGLLKQLPVDRLTVAQIMASTWLRGVEYTQAHLACSPTPNHLVDPSHVLSTDDLKLKSALEDLGITEMQLLNTSLDLKNPITGTYRILVHRIQKRRSTESLGHRSDSLNKCVWRADKSVLNKHRSVVCVIM</sequence>
<comment type="similarity">
    <text evidence="2">Belongs to the protein kinase superfamily. CAMK Ser/Thr protein kinase family.</text>
</comment>
<dbReference type="GO" id="GO:0005524">
    <property type="term" value="F:ATP binding"/>
    <property type="evidence" value="ECO:0007669"/>
    <property type="project" value="UniProtKB-UniRule"/>
</dbReference>
<keyword evidence="6" id="KW-0808">Transferase</keyword>
<organism evidence="19 20">
    <name type="scientific">Takifugu flavidus</name>
    <name type="common">sansaifugu</name>
    <dbReference type="NCBI Taxonomy" id="433684"/>
    <lineage>
        <taxon>Eukaryota</taxon>
        <taxon>Metazoa</taxon>
        <taxon>Chordata</taxon>
        <taxon>Craniata</taxon>
        <taxon>Vertebrata</taxon>
        <taxon>Euteleostomi</taxon>
        <taxon>Actinopterygii</taxon>
        <taxon>Neopterygii</taxon>
        <taxon>Teleostei</taxon>
        <taxon>Neoteleostei</taxon>
        <taxon>Acanthomorphata</taxon>
        <taxon>Eupercaria</taxon>
        <taxon>Tetraodontiformes</taxon>
        <taxon>Tetradontoidea</taxon>
        <taxon>Tetraodontidae</taxon>
        <taxon>Takifugu</taxon>
    </lineage>
</organism>
<evidence type="ECO:0000256" key="14">
    <source>
        <dbReference type="ARBA" id="ARBA00069491"/>
    </source>
</evidence>
<dbReference type="AlphaFoldDB" id="A0A5C6P2Z2"/>
<dbReference type="InterPro" id="IPR017441">
    <property type="entry name" value="Protein_kinase_ATP_BS"/>
</dbReference>
<dbReference type="PANTHER" id="PTHR24346">
    <property type="entry name" value="MAP/MICROTUBULE AFFINITY-REGULATING KINASE"/>
    <property type="match status" value="1"/>
</dbReference>
<evidence type="ECO:0000259" key="18">
    <source>
        <dbReference type="PROSITE" id="PS50011"/>
    </source>
</evidence>
<dbReference type="InterPro" id="IPR011009">
    <property type="entry name" value="Kinase-like_dom_sf"/>
</dbReference>
<feature type="domain" description="Protein kinase" evidence="18">
    <location>
        <begin position="79"/>
        <end position="330"/>
    </location>
</feature>
<dbReference type="PROSITE" id="PS00108">
    <property type="entry name" value="PROTEIN_KINASE_ST"/>
    <property type="match status" value="1"/>
</dbReference>
<dbReference type="SUPFAM" id="SSF56112">
    <property type="entry name" value="Protein kinase-like (PK-like)"/>
    <property type="match status" value="1"/>
</dbReference>
<evidence type="ECO:0000256" key="6">
    <source>
        <dbReference type="ARBA" id="ARBA00022679"/>
    </source>
</evidence>
<proteinExistence type="inferred from homology"/>
<evidence type="ECO:0000256" key="3">
    <source>
        <dbReference type="ARBA" id="ARBA00012513"/>
    </source>
</evidence>
<evidence type="ECO:0000313" key="19">
    <source>
        <dbReference type="EMBL" id="TWW73685.1"/>
    </source>
</evidence>
<dbReference type="PROSITE" id="PS00107">
    <property type="entry name" value="PROTEIN_KINASE_ATP"/>
    <property type="match status" value="1"/>
</dbReference>
<comment type="catalytic activity">
    <reaction evidence="12">
        <text>L-threonyl-[protein] + ATP = O-phospho-L-threonyl-[protein] + ADP + H(+)</text>
        <dbReference type="Rhea" id="RHEA:46608"/>
        <dbReference type="Rhea" id="RHEA-COMP:11060"/>
        <dbReference type="Rhea" id="RHEA-COMP:11605"/>
        <dbReference type="ChEBI" id="CHEBI:15378"/>
        <dbReference type="ChEBI" id="CHEBI:30013"/>
        <dbReference type="ChEBI" id="CHEBI:30616"/>
        <dbReference type="ChEBI" id="CHEBI:61977"/>
        <dbReference type="ChEBI" id="CHEBI:456216"/>
        <dbReference type="EC" id="2.7.11.1"/>
    </reaction>
</comment>
<comment type="catalytic activity">
    <reaction evidence="13">
        <text>L-seryl-[protein] + ATP = O-phospho-L-seryl-[protein] + ADP + H(+)</text>
        <dbReference type="Rhea" id="RHEA:17989"/>
        <dbReference type="Rhea" id="RHEA-COMP:9863"/>
        <dbReference type="Rhea" id="RHEA-COMP:11604"/>
        <dbReference type="ChEBI" id="CHEBI:15378"/>
        <dbReference type="ChEBI" id="CHEBI:29999"/>
        <dbReference type="ChEBI" id="CHEBI:30616"/>
        <dbReference type="ChEBI" id="CHEBI:83421"/>
        <dbReference type="ChEBI" id="CHEBI:456216"/>
        <dbReference type="EC" id="2.7.11.1"/>
    </reaction>
</comment>
<accession>A0A5C6P2Z2</accession>
<evidence type="ECO:0000256" key="12">
    <source>
        <dbReference type="ARBA" id="ARBA00047899"/>
    </source>
</evidence>
<reference evidence="19 20" key="1">
    <citation type="submission" date="2019-04" db="EMBL/GenBank/DDBJ databases">
        <title>Chromosome genome assembly for Takifugu flavidus.</title>
        <authorList>
            <person name="Xiao S."/>
        </authorList>
    </citation>
    <scope>NUCLEOTIDE SEQUENCE [LARGE SCALE GENOMIC DNA]</scope>
    <source>
        <strain evidence="19">HTHZ2018</strain>
        <tissue evidence="19">Muscle</tissue>
    </source>
</reference>
<keyword evidence="5" id="KW-0597">Phosphoprotein</keyword>
<dbReference type="InterPro" id="IPR000719">
    <property type="entry name" value="Prot_kinase_dom"/>
</dbReference>
<keyword evidence="7" id="KW-0479">Metal-binding</keyword>
<dbReference type="PANTHER" id="PTHR24346:SF29">
    <property type="entry name" value="SERINE_THREONINE-PROTEIN KINASE NIM1-LIKE"/>
    <property type="match status" value="1"/>
</dbReference>